<feature type="transmembrane region" description="Helical" evidence="1">
    <location>
        <begin position="89"/>
        <end position="122"/>
    </location>
</feature>
<sequence>MPSNTSADSLAAIQDITDAIRATTAFLWPPDLRQYLKLGFLIVFLGGVGGIGPVQLLTGLGNVDTDTPGTDEAGPNIADGLSTSFDTVGLALIIGVVVAITAILIGLLLIGSVFEFIFVEVLREEQITIRAYWRQWWRQGLRLFGFRLLVGVFTLVPVAVIVFTVVTPFITSGPSSSASFGRVVIAIAISATVITLGSLLTGLTKMFVVPVMIAQDETLFAAWQRFWPTVRGEWKEYIVYLVLRFILQLIIGTATGAVLILAGIIFAIPAILILAAGILLSETAGIISLILIIVALLVFVLGILASAVLTAIPIQTFLRYYALLLLGDTNDRFDLIADRRVSLRKS</sequence>
<keyword evidence="1" id="KW-0472">Membrane</keyword>
<organism evidence="2 3">
    <name type="scientific">Haloquadratum walsbyi J07HQW1</name>
    <dbReference type="NCBI Taxonomy" id="1238424"/>
    <lineage>
        <taxon>Archaea</taxon>
        <taxon>Methanobacteriati</taxon>
        <taxon>Methanobacteriota</taxon>
        <taxon>Stenosarchaea group</taxon>
        <taxon>Halobacteria</taxon>
        <taxon>Halobacteriales</taxon>
        <taxon>Haloferacaceae</taxon>
        <taxon>Haloquadratum</taxon>
    </lineage>
</organism>
<dbReference type="EMBL" id="KE356560">
    <property type="protein sequence ID" value="ERG92368.1"/>
    <property type="molecule type" value="Genomic_DNA"/>
</dbReference>
<evidence type="ECO:0000256" key="1">
    <source>
        <dbReference type="SAM" id="Phobius"/>
    </source>
</evidence>
<evidence type="ECO:0000313" key="3">
    <source>
        <dbReference type="Proteomes" id="UP000030649"/>
    </source>
</evidence>
<dbReference type="STRING" id="1238424.J07HQW1_02405"/>
<feature type="transmembrane region" description="Helical" evidence="1">
    <location>
        <begin position="143"/>
        <end position="171"/>
    </location>
</feature>
<dbReference type="Proteomes" id="UP000030649">
    <property type="component" value="Unassembled WGS sequence"/>
</dbReference>
<evidence type="ECO:0008006" key="4">
    <source>
        <dbReference type="Google" id="ProtNLM"/>
    </source>
</evidence>
<dbReference type="Pfam" id="PF24400">
    <property type="entry name" value="DUF7544"/>
    <property type="match status" value="1"/>
</dbReference>
<keyword evidence="1" id="KW-1133">Transmembrane helix</keyword>
<feature type="transmembrane region" description="Helical" evidence="1">
    <location>
        <begin position="183"/>
        <end position="203"/>
    </location>
</feature>
<feature type="transmembrane region" description="Helical" evidence="1">
    <location>
        <begin position="284"/>
        <end position="312"/>
    </location>
</feature>
<gene>
    <name evidence="2" type="ORF">J07HQW1_02405</name>
</gene>
<dbReference type="HOGENOM" id="CLU_051458_0_0_2"/>
<protein>
    <recommendedName>
        <fullName evidence="4">Glycerophosphoryl diester phosphodiesterase membrane domain-containing protein</fullName>
    </recommendedName>
</protein>
<accession>U1N7D6</accession>
<feature type="transmembrane region" description="Helical" evidence="1">
    <location>
        <begin position="245"/>
        <end position="278"/>
    </location>
</feature>
<evidence type="ECO:0000313" key="2">
    <source>
        <dbReference type="EMBL" id="ERG92368.1"/>
    </source>
</evidence>
<dbReference type="AlphaFoldDB" id="U1N7D6"/>
<feature type="transmembrane region" description="Helical" evidence="1">
    <location>
        <begin position="38"/>
        <end position="58"/>
    </location>
</feature>
<proteinExistence type="predicted"/>
<keyword evidence="1" id="KW-0812">Transmembrane</keyword>
<dbReference type="InterPro" id="IPR055966">
    <property type="entry name" value="DUF7544"/>
</dbReference>
<name>U1N7D6_9EURY</name>
<reference evidence="2 3" key="1">
    <citation type="journal article" date="2013" name="PLoS ONE">
        <title>Assembly-driven community genomics of a hypersaline microbial ecosystem.</title>
        <authorList>
            <person name="Podell S."/>
            <person name="Ugalde J.A."/>
            <person name="Narasingarao P."/>
            <person name="Banfield J.F."/>
            <person name="Heidelberg K.B."/>
            <person name="Allen E.E."/>
        </authorList>
    </citation>
    <scope>NUCLEOTIDE SEQUENCE [LARGE SCALE GENOMIC DNA]</scope>
    <source>
        <strain evidence="3">J07HQW1</strain>
    </source>
</reference>